<name>A0A3B0V024_9ZZZZ</name>
<organism evidence="1">
    <name type="scientific">hydrothermal vent metagenome</name>
    <dbReference type="NCBI Taxonomy" id="652676"/>
    <lineage>
        <taxon>unclassified sequences</taxon>
        <taxon>metagenomes</taxon>
        <taxon>ecological metagenomes</taxon>
    </lineage>
</organism>
<gene>
    <name evidence="1" type="ORF">MNBD_CHLOROFLEXI01-4464</name>
</gene>
<evidence type="ECO:0000313" key="1">
    <source>
        <dbReference type="EMBL" id="VAW31137.1"/>
    </source>
</evidence>
<reference evidence="1" key="1">
    <citation type="submission" date="2018-06" db="EMBL/GenBank/DDBJ databases">
        <authorList>
            <person name="Zhirakovskaya E."/>
        </authorList>
    </citation>
    <scope>NUCLEOTIDE SEQUENCE</scope>
</reference>
<proteinExistence type="predicted"/>
<dbReference type="EMBL" id="UOEU01000165">
    <property type="protein sequence ID" value="VAW31137.1"/>
    <property type="molecule type" value="Genomic_DNA"/>
</dbReference>
<sequence>MENPTYHVQVRYAVECVKQLLPQVDAATCLVLVGDLSQCRLSNLDGVVREAISVENSVYQDSYGRLTIPLSGLNKYQLKKHLLHRIGIRHLIREVQLERYGRLLFHAPNSFQNDATLSDWFQPHFVATLVQDGIFTIVHASRRATMTVQKRPSAYRFIYR</sequence>
<protein>
    <submittedName>
        <fullName evidence="1">Uncharacterized protein</fullName>
    </submittedName>
</protein>
<dbReference type="AlphaFoldDB" id="A0A3B0V024"/>
<accession>A0A3B0V024</accession>